<dbReference type="PROSITE" id="PS50943">
    <property type="entry name" value="HTH_CROC1"/>
    <property type="match status" value="1"/>
</dbReference>
<dbReference type="Pfam" id="PF01381">
    <property type="entry name" value="HTH_3"/>
    <property type="match status" value="1"/>
</dbReference>
<reference evidence="3" key="1">
    <citation type="journal article" date="2022" name="Cell">
        <title>Design, construction, and in vivo augmentation of a complex gut microbiome.</title>
        <authorList>
            <person name="Cheng A.G."/>
            <person name="Ho P.Y."/>
            <person name="Aranda-Diaz A."/>
            <person name="Jain S."/>
            <person name="Yu F.B."/>
            <person name="Meng X."/>
            <person name="Wang M."/>
            <person name="Iakiviak M."/>
            <person name="Nagashima K."/>
            <person name="Zhao A."/>
            <person name="Murugkar P."/>
            <person name="Patil A."/>
            <person name="Atabakhsh K."/>
            <person name="Weakley A."/>
            <person name="Yan J."/>
            <person name="Brumbaugh A.R."/>
            <person name="Higginbottom S."/>
            <person name="Dimas A."/>
            <person name="Shiver A.L."/>
            <person name="Deutschbauer A."/>
            <person name="Neff N."/>
            <person name="Sonnenburg J.L."/>
            <person name="Huang K.C."/>
            <person name="Fischbach M.A."/>
        </authorList>
    </citation>
    <scope>NUCLEOTIDE SEQUENCE</scope>
    <source>
        <strain evidence="3">DSM 19829</strain>
    </source>
</reference>
<evidence type="ECO:0000256" key="1">
    <source>
        <dbReference type="ARBA" id="ARBA00023125"/>
    </source>
</evidence>
<sequence length="179" mass="19898">MSFADNLKQIRKEKGLSQEELAELLEVSRQAVSKWEQGAGYPETEKLLLLSNRLNVSLDILMGTEIVADNRVGNAGVTGTIVITSPHENVIANCCRVIASQKMRTGKGSPKYALFGASRGEGSFWGEPTTFLSWYADEKQIAEEISEIHDAIVKGLPTYELKYSVKVKRHWLSVKIVKD</sequence>
<dbReference type="SUPFAM" id="SSF47413">
    <property type="entry name" value="lambda repressor-like DNA-binding domains"/>
    <property type="match status" value="1"/>
</dbReference>
<evidence type="ECO:0000313" key="4">
    <source>
        <dbReference type="Proteomes" id="UP001060164"/>
    </source>
</evidence>
<name>A0ABY5VMW2_9FIRM</name>
<dbReference type="InterPro" id="IPR001387">
    <property type="entry name" value="Cro/C1-type_HTH"/>
</dbReference>
<feature type="domain" description="HTH cro/C1-type" evidence="2">
    <location>
        <begin position="7"/>
        <end position="61"/>
    </location>
</feature>
<dbReference type="Proteomes" id="UP001060164">
    <property type="component" value="Chromosome"/>
</dbReference>
<dbReference type="RefSeq" id="WP_028527488.1">
    <property type="nucleotide sequence ID" value="NZ_CABLBR010000003.1"/>
</dbReference>
<proteinExistence type="predicted"/>
<dbReference type="Gene3D" id="1.10.260.40">
    <property type="entry name" value="lambda repressor-like DNA-binding domains"/>
    <property type="match status" value="1"/>
</dbReference>
<evidence type="ECO:0000313" key="3">
    <source>
        <dbReference type="EMBL" id="UWP60783.1"/>
    </source>
</evidence>
<accession>A0ABY5VMW2</accession>
<keyword evidence="1" id="KW-0238">DNA-binding</keyword>
<dbReference type="SMART" id="SM00530">
    <property type="entry name" value="HTH_XRE"/>
    <property type="match status" value="1"/>
</dbReference>
<dbReference type="PANTHER" id="PTHR46558">
    <property type="entry name" value="TRACRIPTIONAL REGULATORY PROTEIN-RELATED-RELATED"/>
    <property type="match status" value="1"/>
</dbReference>
<organism evidence="3 4">
    <name type="scientific">Ruminococcus gauvreauii</name>
    <dbReference type="NCBI Taxonomy" id="438033"/>
    <lineage>
        <taxon>Bacteria</taxon>
        <taxon>Bacillati</taxon>
        <taxon>Bacillota</taxon>
        <taxon>Clostridia</taxon>
        <taxon>Eubacteriales</taxon>
        <taxon>Oscillospiraceae</taxon>
        <taxon>Ruminococcus</taxon>
    </lineage>
</organism>
<dbReference type="PANTHER" id="PTHR46558:SF13">
    <property type="entry name" value="HTH-TYPE TRANSCRIPTIONAL REGULATOR IMMR"/>
    <property type="match status" value="1"/>
</dbReference>
<gene>
    <name evidence="3" type="ORF">NQ502_07030</name>
</gene>
<dbReference type="EMBL" id="CP102290">
    <property type="protein sequence ID" value="UWP60783.1"/>
    <property type="molecule type" value="Genomic_DNA"/>
</dbReference>
<keyword evidence="4" id="KW-1185">Reference proteome</keyword>
<evidence type="ECO:0000259" key="2">
    <source>
        <dbReference type="PROSITE" id="PS50943"/>
    </source>
</evidence>
<protein>
    <submittedName>
        <fullName evidence="3">Helix-turn-helix domain-containing protein</fullName>
    </submittedName>
</protein>
<dbReference type="CDD" id="cd00093">
    <property type="entry name" value="HTH_XRE"/>
    <property type="match status" value="1"/>
</dbReference>
<dbReference type="InterPro" id="IPR010982">
    <property type="entry name" value="Lambda_DNA-bd_dom_sf"/>
</dbReference>